<proteinExistence type="predicted"/>
<name>A0A975M6A5_9MICC</name>
<reference evidence="2 3" key="1">
    <citation type="submission" date="2021-05" db="EMBL/GenBank/DDBJ databases">
        <title>Novel species in genus Arthrobacter.</title>
        <authorList>
            <person name="Zhang G."/>
        </authorList>
    </citation>
    <scope>NUCLEOTIDE SEQUENCE [LARGE SCALE GENOMIC DNA]</scope>
    <source>
        <strain evidence="3">zg-ZUI227</strain>
    </source>
</reference>
<keyword evidence="1" id="KW-0812">Transmembrane</keyword>
<evidence type="ECO:0000313" key="3">
    <source>
        <dbReference type="Proteomes" id="UP000676885"/>
    </source>
</evidence>
<dbReference type="AlphaFoldDB" id="A0A975M6A5"/>
<dbReference type="EMBL" id="CP076022">
    <property type="protein sequence ID" value="QWC10434.1"/>
    <property type="molecule type" value="Genomic_DNA"/>
</dbReference>
<organism evidence="2 3">
    <name type="scientific">Arthrobacter jiangjiafuii</name>
    <dbReference type="NCBI Taxonomy" id="2817475"/>
    <lineage>
        <taxon>Bacteria</taxon>
        <taxon>Bacillati</taxon>
        <taxon>Actinomycetota</taxon>
        <taxon>Actinomycetes</taxon>
        <taxon>Micrococcales</taxon>
        <taxon>Micrococcaceae</taxon>
        <taxon>Arthrobacter</taxon>
    </lineage>
</organism>
<sequence length="198" mass="22021">MVFRPGLWYSGLVAGPYFLLLLVLVALSWAGRGVVDLFFFSSSCSVGALTMDNLVEMRLLPESDSGYGGGPFKYSVADDLVMTLDSEASRLYSFSSSRTKLVDAAKADFEGRFSEIFATNAIIAAKGVGDLAGALQTAAGLVRDLISLAREEDRRRRENNEYVREYLDRNGWEQFKDWWTGGEDRPNMEPIDEGFIEN</sequence>
<keyword evidence="1" id="KW-0472">Membrane</keyword>
<gene>
    <name evidence="2" type="ORF">KKR91_01905</name>
</gene>
<dbReference type="KEGG" id="ajg:KKR91_01905"/>
<feature type="transmembrane region" description="Helical" evidence="1">
    <location>
        <begin position="7"/>
        <end position="31"/>
    </location>
</feature>
<keyword evidence="3" id="KW-1185">Reference proteome</keyword>
<accession>A0A975M6A5</accession>
<keyword evidence="1" id="KW-1133">Transmembrane helix</keyword>
<protein>
    <submittedName>
        <fullName evidence="2">Uncharacterized protein</fullName>
    </submittedName>
</protein>
<evidence type="ECO:0000313" key="2">
    <source>
        <dbReference type="EMBL" id="QWC10434.1"/>
    </source>
</evidence>
<dbReference type="Proteomes" id="UP000676885">
    <property type="component" value="Chromosome"/>
</dbReference>
<evidence type="ECO:0000256" key="1">
    <source>
        <dbReference type="SAM" id="Phobius"/>
    </source>
</evidence>
<dbReference type="RefSeq" id="WP_215057256.1">
    <property type="nucleotide sequence ID" value="NZ_CP076022.1"/>
</dbReference>